<keyword evidence="3" id="KW-1185">Reference proteome</keyword>
<keyword evidence="1" id="KW-0472">Membrane</keyword>
<feature type="transmembrane region" description="Helical" evidence="1">
    <location>
        <begin position="110"/>
        <end position="134"/>
    </location>
</feature>
<dbReference type="Proteomes" id="UP001198200">
    <property type="component" value="Unassembled WGS sequence"/>
</dbReference>
<gene>
    <name evidence="2" type="ORF">LKD48_02015</name>
</gene>
<protein>
    <recommendedName>
        <fullName evidence="4">ABC-2 family transporter protein</fullName>
    </recommendedName>
</protein>
<feature type="transmembrane region" description="Helical" evidence="1">
    <location>
        <begin position="210"/>
        <end position="232"/>
    </location>
</feature>
<reference evidence="2 3" key="1">
    <citation type="submission" date="2021-10" db="EMBL/GenBank/DDBJ databases">
        <title>Anaerobic single-cell dispensing facilitates the cultivation of human gut bacteria.</title>
        <authorList>
            <person name="Afrizal A."/>
        </authorList>
    </citation>
    <scope>NUCLEOTIDE SEQUENCE [LARGE SCALE GENOMIC DNA]</scope>
    <source>
        <strain evidence="2 3">CLA-AA-H224</strain>
    </source>
</reference>
<accession>A0AAE3E228</accession>
<evidence type="ECO:0000256" key="1">
    <source>
        <dbReference type="SAM" id="Phobius"/>
    </source>
</evidence>
<dbReference type="EMBL" id="JAJEQN010000003">
    <property type="protein sequence ID" value="MCC2220426.1"/>
    <property type="molecule type" value="Genomic_DNA"/>
</dbReference>
<sequence length="295" mass="33923">MEIYRIACLVAKSNFMRWKKDGRILLTFLLMIVLMIRYFSGLSSFGIKYHTKITPFLLSVVFADCDITNGLLKILVCFGWVCLLCDVPVRDPFLTYIVLRSGRKGWWLGENIYICASAFGYTVFLSVIPALILLPSVSLHEFWGSTITQILKSDEYQVLYLGNLVLPRRVISIIYPYGAQILGFLAVWLQFWFLGMVMYSINFCCKSNTLGIAAAVFLILLDPVVVYCGASMTTKWMYRFSPVNWSSIENWTIVGQTQPVSMTYAYGMYAIMIGIGMFWTRWRCIKEDIRVDERL</sequence>
<keyword evidence="1" id="KW-1133">Transmembrane helix</keyword>
<evidence type="ECO:0000313" key="3">
    <source>
        <dbReference type="Proteomes" id="UP001198200"/>
    </source>
</evidence>
<feature type="transmembrane region" description="Helical" evidence="1">
    <location>
        <begin position="174"/>
        <end position="198"/>
    </location>
</feature>
<feature type="transmembrane region" description="Helical" evidence="1">
    <location>
        <begin position="263"/>
        <end position="280"/>
    </location>
</feature>
<comment type="caution">
    <text evidence="2">The sequence shown here is derived from an EMBL/GenBank/DDBJ whole genome shotgun (WGS) entry which is preliminary data.</text>
</comment>
<name>A0AAE3E228_9FIRM</name>
<proteinExistence type="predicted"/>
<dbReference type="AlphaFoldDB" id="A0AAE3E228"/>
<evidence type="ECO:0000313" key="2">
    <source>
        <dbReference type="EMBL" id="MCC2220426.1"/>
    </source>
</evidence>
<keyword evidence="1" id="KW-0812">Transmembrane</keyword>
<organism evidence="2 3">
    <name type="scientific">Anthropogastromicrobium aceti</name>
    <dbReference type="NCBI Taxonomy" id="2981768"/>
    <lineage>
        <taxon>Bacteria</taxon>
        <taxon>Bacillati</taxon>
        <taxon>Bacillota</taxon>
        <taxon>Clostridia</taxon>
        <taxon>Lachnospirales</taxon>
        <taxon>Lachnospiraceae</taxon>
        <taxon>Anthropogastromicrobium</taxon>
    </lineage>
</organism>
<dbReference type="RefSeq" id="WP_308731017.1">
    <property type="nucleotide sequence ID" value="NZ_JAJEQN010000003.1"/>
</dbReference>
<evidence type="ECO:0008006" key="4">
    <source>
        <dbReference type="Google" id="ProtNLM"/>
    </source>
</evidence>
<feature type="transmembrane region" description="Helical" evidence="1">
    <location>
        <begin position="24"/>
        <end position="47"/>
    </location>
</feature>
<feature type="transmembrane region" description="Helical" evidence="1">
    <location>
        <begin position="67"/>
        <end position="89"/>
    </location>
</feature>